<dbReference type="OrthoDB" id="1116493at2"/>
<dbReference type="SUPFAM" id="SSF74653">
    <property type="entry name" value="TolA/TonB C-terminal domain"/>
    <property type="match status" value="1"/>
</dbReference>
<dbReference type="Proteomes" id="UP000289703">
    <property type="component" value="Unassembled WGS sequence"/>
</dbReference>
<evidence type="ECO:0000256" key="1">
    <source>
        <dbReference type="SAM" id="SignalP"/>
    </source>
</evidence>
<proteinExistence type="predicted"/>
<dbReference type="EMBL" id="SAXA01000005">
    <property type="protein sequence ID" value="RXQ95708.1"/>
    <property type="molecule type" value="Genomic_DNA"/>
</dbReference>
<reference evidence="3 4" key="1">
    <citation type="submission" date="2019-01" db="EMBL/GenBank/DDBJ databases">
        <title>Ancylomarina salipaludis sp. nov., isolated from a salt marsh.</title>
        <authorList>
            <person name="Yoon J.-H."/>
        </authorList>
    </citation>
    <scope>NUCLEOTIDE SEQUENCE [LARGE SCALE GENOMIC DNA]</scope>
    <source>
        <strain evidence="3 4">SHSM-M15</strain>
    </source>
</reference>
<sequence>MKYFLLVVVSILFTHQAYSQNLKTKKKKNQFTQEIYQIDKKSKAKNGFYYKISTISKDTLVIGNYLNDRKIGLWTYNKMNGEKYIEFNYETKTIASFYGSELKSDSTYILHGNKFVLDKVDHPQIYLGYENEALTYIVRNIKLPLEIVKNGVTGRSVASFVVDENGKIRDQKIEFSLNKEFDKKILDVISKLAGDWIPATKDDKAFSSKIILSLDVQSISHSSGRIPMNKEEDRPYLWHTVLSYSIVPSNV</sequence>
<dbReference type="GO" id="GO:0055085">
    <property type="term" value="P:transmembrane transport"/>
    <property type="evidence" value="ECO:0007669"/>
    <property type="project" value="InterPro"/>
</dbReference>
<comment type="caution">
    <text evidence="3">The sequence shown here is derived from an EMBL/GenBank/DDBJ whole genome shotgun (WGS) entry which is preliminary data.</text>
</comment>
<dbReference type="Gene3D" id="3.30.1150.10">
    <property type="match status" value="1"/>
</dbReference>
<gene>
    <name evidence="3" type="ORF">EO244_07550</name>
</gene>
<evidence type="ECO:0000313" key="3">
    <source>
        <dbReference type="EMBL" id="RXQ95708.1"/>
    </source>
</evidence>
<evidence type="ECO:0000259" key="2">
    <source>
        <dbReference type="Pfam" id="PF03544"/>
    </source>
</evidence>
<name>A0A4Q1JMD4_9BACT</name>
<dbReference type="RefSeq" id="WP_129254047.1">
    <property type="nucleotide sequence ID" value="NZ_SAXA01000005.1"/>
</dbReference>
<dbReference type="Pfam" id="PF03544">
    <property type="entry name" value="TonB_C"/>
    <property type="match status" value="1"/>
</dbReference>
<keyword evidence="1" id="KW-0732">Signal</keyword>
<keyword evidence="4" id="KW-1185">Reference proteome</keyword>
<dbReference type="AlphaFoldDB" id="A0A4Q1JMD4"/>
<feature type="signal peptide" evidence="1">
    <location>
        <begin position="1"/>
        <end position="19"/>
    </location>
</feature>
<organism evidence="3 4">
    <name type="scientific">Ancylomarina salipaludis</name>
    <dbReference type="NCBI Taxonomy" id="2501299"/>
    <lineage>
        <taxon>Bacteria</taxon>
        <taxon>Pseudomonadati</taxon>
        <taxon>Bacteroidota</taxon>
        <taxon>Bacteroidia</taxon>
        <taxon>Marinilabiliales</taxon>
        <taxon>Marinifilaceae</taxon>
        <taxon>Ancylomarina</taxon>
    </lineage>
</organism>
<feature type="domain" description="TonB C-terminal" evidence="2">
    <location>
        <begin position="142"/>
        <end position="210"/>
    </location>
</feature>
<evidence type="ECO:0000313" key="4">
    <source>
        <dbReference type="Proteomes" id="UP000289703"/>
    </source>
</evidence>
<dbReference type="InterPro" id="IPR037682">
    <property type="entry name" value="TonB_C"/>
</dbReference>
<accession>A0A4Q1JMD4</accession>
<protein>
    <recommendedName>
        <fullName evidence="2">TonB C-terminal domain-containing protein</fullName>
    </recommendedName>
</protein>
<feature type="chain" id="PRO_5020958737" description="TonB C-terminal domain-containing protein" evidence="1">
    <location>
        <begin position="20"/>
        <end position="251"/>
    </location>
</feature>